<keyword evidence="1" id="KW-0812">Transmembrane</keyword>
<feature type="transmembrane region" description="Helical" evidence="1">
    <location>
        <begin position="6"/>
        <end position="23"/>
    </location>
</feature>
<reference evidence="2 3" key="1">
    <citation type="submission" date="2021-06" db="EMBL/GenBank/DDBJ databases">
        <authorList>
            <person name="Sun Q."/>
            <person name="Li D."/>
        </authorList>
    </citation>
    <scope>NUCLEOTIDE SEQUENCE [LARGE SCALE GENOMIC DNA]</scope>
    <source>
        <strain evidence="2 3">MSJ-5</strain>
    </source>
</reference>
<evidence type="ECO:0000313" key="3">
    <source>
        <dbReference type="Proteomes" id="UP000779508"/>
    </source>
</evidence>
<name>A0ABS6G1J2_9FIRM</name>
<evidence type="ECO:0000256" key="1">
    <source>
        <dbReference type="SAM" id="Phobius"/>
    </source>
</evidence>
<keyword evidence="1" id="KW-0472">Membrane</keyword>
<comment type="caution">
    <text evidence="2">The sequence shown here is derived from an EMBL/GenBank/DDBJ whole genome shotgun (WGS) entry which is preliminary data.</text>
</comment>
<feature type="transmembrane region" description="Helical" evidence="1">
    <location>
        <begin position="120"/>
        <end position="139"/>
    </location>
</feature>
<feature type="transmembrane region" description="Helical" evidence="1">
    <location>
        <begin position="82"/>
        <end position="100"/>
    </location>
</feature>
<gene>
    <name evidence="2" type="ORF">KQI88_06275</name>
</gene>
<feature type="transmembrane region" description="Helical" evidence="1">
    <location>
        <begin position="53"/>
        <end position="70"/>
    </location>
</feature>
<keyword evidence="3" id="KW-1185">Reference proteome</keyword>
<dbReference type="Proteomes" id="UP000779508">
    <property type="component" value="Unassembled WGS sequence"/>
</dbReference>
<evidence type="ECO:0000313" key="2">
    <source>
        <dbReference type="EMBL" id="MBU5676016.1"/>
    </source>
</evidence>
<feature type="transmembrane region" description="Helical" evidence="1">
    <location>
        <begin position="30"/>
        <end position="47"/>
    </location>
</feature>
<keyword evidence="1" id="KW-1133">Transmembrane helix</keyword>
<sequence>MQYLTHFVHAFLMFVAPLKFLNYKSTIKQRALFTLIYGLAIIFSRRIYDFLPLTFGTHTILLVIISSVLFKNIVKEISWLKSVYTALILFISVLINDALILLPSMKLFDLTVQKIENSSFLILFSIIIPNATLIIMYIVGHLKNKKDKQISLNS</sequence>
<dbReference type="RefSeq" id="WP_216415500.1">
    <property type="nucleotide sequence ID" value="NZ_JAHLQK010000002.1"/>
</dbReference>
<organism evidence="2 3">
    <name type="scientific">Alkaliphilus flagellatus</name>
    <dbReference type="NCBI Taxonomy" id="2841507"/>
    <lineage>
        <taxon>Bacteria</taxon>
        <taxon>Bacillati</taxon>
        <taxon>Bacillota</taxon>
        <taxon>Clostridia</taxon>
        <taxon>Peptostreptococcales</taxon>
        <taxon>Natronincolaceae</taxon>
        <taxon>Alkaliphilus</taxon>
    </lineage>
</organism>
<dbReference type="EMBL" id="JAHLQK010000002">
    <property type="protein sequence ID" value="MBU5676016.1"/>
    <property type="molecule type" value="Genomic_DNA"/>
</dbReference>
<accession>A0ABS6G1J2</accession>
<proteinExistence type="predicted"/>
<protein>
    <submittedName>
        <fullName evidence="2">Uncharacterized protein</fullName>
    </submittedName>
</protein>